<dbReference type="FunFam" id="2.40.10.10:FF:000054">
    <property type="entry name" value="Complement C1r subcomponent"/>
    <property type="match status" value="1"/>
</dbReference>
<dbReference type="Pfam" id="PF00089">
    <property type="entry name" value="Trypsin"/>
    <property type="match status" value="1"/>
</dbReference>
<keyword evidence="7" id="KW-0645">Protease</keyword>
<dbReference type="PANTHER" id="PTHR24252:SF7">
    <property type="entry name" value="HYALIN"/>
    <property type="match status" value="1"/>
</dbReference>
<keyword evidence="8" id="KW-1185">Reference proteome</keyword>
<dbReference type="PROSITE" id="PS50240">
    <property type="entry name" value="TRYPSIN_DOM"/>
    <property type="match status" value="1"/>
</dbReference>
<name>A0AAN9AH84_HALRR</name>
<dbReference type="GO" id="GO:0006508">
    <property type="term" value="P:proteolysis"/>
    <property type="evidence" value="ECO:0007669"/>
    <property type="project" value="UniProtKB-KW"/>
</dbReference>
<dbReference type="InterPro" id="IPR009003">
    <property type="entry name" value="Peptidase_S1_PA"/>
</dbReference>
<dbReference type="InterPro" id="IPR043504">
    <property type="entry name" value="Peptidase_S1_PA_chymotrypsin"/>
</dbReference>
<accession>A0AAN9AH84</accession>
<dbReference type="SUPFAM" id="SSF50494">
    <property type="entry name" value="Trypsin-like serine proteases"/>
    <property type="match status" value="1"/>
</dbReference>
<feature type="non-terminal residue" evidence="7">
    <location>
        <position position="1"/>
    </location>
</feature>
<dbReference type="GO" id="GO:0004252">
    <property type="term" value="F:serine-type endopeptidase activity"/>
    <property type="evidence" value="ECO:0007669"/>
    <property type="project" value="InterPro"/>
</dbReference>
<evidence type="ECO:0000256" key="5">
    <source>
        <dbReference type="ARBA" id="ARBA00023180"/>
    </source>
</evidence>
<keyword evidence="2" id="KW-0964">Secreted</keyword>
<reference evidence="7 8" key="1">
    <citation type="submission" date="2023-11" db="EMBL/GenBank/DDBJ databases">
        <title>Halocaridina rubra genome assembly.</title>
        <authorList>
            <person name="Smith C."/>
        </authorList>
    </citation>
    <scope>NUCLEOTIDE SEQUENCE [LARGE SCALE GENOMIC DNA]</scope>
    <source>
        <strain evidence="7">EP-1</strain>
        <tissue evidence="7">Whole</tissue>
    </source>
</reference>
<evidence type="ECO:0000256" key="1">
    <source>
        <dbReference type="ARBA" id="ARBA00004613"/>
    </source>
</evidence>
<keyword evidence="7" id="KW-0378">Hydrolase</keyword>
<dbReference type="EMBL" id="JAXCGZ010000073">
    <property type="protein sequence ID" value="KAK7086811.1"/>
    <property type="molecule type" value="Genomic_DNA"/>
</dbReference>
<evidence type="ECO:0000259" key="6">
    <source>
        <dbReference type="PROSITE" id="PS50240"/>
    </source>
</evidence>
<evidence type="ECO:0000313" key="7">
    <source>
        <dbReference type="EMBL" id="KAK7086811.1"/>
    </source>
</evidence>
<sequence length="87" mass="9647">KNYVGEYGIVPGWGRQSESGEPSDVVRQVRIPIISNEQCKTKKYQPHEITDNMMCAGYDAGKIDACQGDSGGPLLYERQGENQIDLI</sequence>
<dbReference type="AlphaFoldDB" id="A0AAN9AH84"/>
<dbReference type="Proteomes" id="UP001381693">
    <property type="component" value="Unassembled WGS sequence"/>
</dbReference>
<evidence type="ECO:0000256" key="2">
    <source>
        <dbReference type="ARBA" id="ARBA00022525"/>
    </source>
</evidence>
<dbReference type="EC" id="3.4.21.106" evidence="7"/>
<gene>
    <name evidence="7" type="primary">TMPRSS6_2</name>
    <name evidence="7" type="ORF">SK128_010485</name>
</gene>
<protein>
    <submittedName>
        <fullName evidence="7">Transmembrane protease serine 6</fullName>
        <ecNumber evidence="7">3.4.21.106</ecNumber>
    </submittedName>
</protein>
<keyword evidence="3" id="KW-0732">Signal</keyword>
<proteinExistence type="predicted"/>
<keyword evidence="4" id="KW-1015">Disulfide bond</keyword>
<feature type="domain" description="Peptidase S1" evidence="6">
    <location>
        <begin position="1"/>
        <end position="87"/>
    </location>
</feature>
<evidence type="ECO:0000256" key="4">
    <source>
        <dbReference type="ARBA" id="ARBA00023157"/>
    </source>
</evidence>
<dbReference type="PROSITE" id="PS00135">
    <property type="entry name" value="TRYPSIN_SER"/>
    <property type="match status" value="1"/>
</dbReference>
<comment type="caution">
    <text evidence="7">The sequence shown here is derived from an EMBL/GenBank/DDBJ whole genome shotgun (WGS) entry which is preliminary data.</text>
</comment>
<feature type="non-terminal residue" evidence="7">
    <location>
        <position position="87"/>
    </location>
</feature>
<keyword evidence="5" id="KW-0325">Glycoprotein</keyword>
<dbReference type="InterPro" id="IPR001254">
    <property type="entry name" value="Trypsin_dom"/>
</dbReference>
<dbReference type="GO" id="GO:0005576">
    <property type="term" value="C:extracellular region"/>
    <property type="evidence" value="ECO:0007669"/>
    <property type="project" value="UniProtKB-SubCell"/>
</dbReference>
<organism evidence="7 8">
    <name type="scientific">Halocaridina rubra</name>
    <name type="common">Hawaiian red shrimp</name>
    <dbReference type="NCBI Taxonomy" id="373956"/>
    <lineage>
        <taxon>Eukaryota</taxon>
        <taxon>Metazoa</taxon>
        <taxon>Ecdysozoa</taxon>
        <taxon>Arthropoda</taxon>
        <taxon>Crustacea</taxon>
        <taxon>Multicrustacea</taxon>
        <taxon>Malacostraca</taxon>
        <taxon>Eumalacostraca</taxon>
        <taxon>Eucarida</taxon>
        <taxon>Decapoda</taxon>
        <taxon>Pleocyemata</taxon>
        <taxon>Caridea</taxon>
        <taxon>Atyoidea</taxon>
        <taxon>Atyidae</taxon>
        <taxon>Halocaridina</taxon>
    </lineage>
</organism>
<evidence type="ECO:0000313" key="8">
    <source>
        <dbReference type="Proteomes" id="UP001381693"/>
    </source>
</evidence>
<evidence type="ECO:0000256" key="3">
    <source>
        <dbReference type="ARBA" id="ARBA00022729"/>
    </source>
</evidence>
<keyword evidence="7" id="KW-0812">Transmembrane</keyword>
<dbReference type="InterPro" id="IPR033116">
    <property type="entry name" value="TRYPSIN_SER"/>
</dbReference>
<comment type="subcellular location">
    <subcellularLocation>
        <location evidence="1">Secreted</location>
    </subcellularLocation>
</comment>
<dbReference type="Gene3D" id="2.40.10.10">
    <property type="entry name" value="Trypsin-like serine proteases"/>
    <property type="match status" value="1"/>
</dbReference>
<keyword evidence="7" id="KW-0472">Membrane</keyword>
<dbReference type="PANTHER" id="PTHR24252">
    <property type="entry name" value="ACROSIN-RELATED"/>
    <property type="match status" value="1"/>
</dbReference>